<dbReference type="EMBL" id="CACVAU010000044">
    <property type="protein sequence ID" value="CAA6814615.1"/>
    <property type="molecule type" value="Genomic_DNA"/>
</dbReference>
<sequence length="461" mass="52242">MTFHEFKFHKDLLKGVKIAGFKEPSPIQEMVIPIIEKGEDLVGQAHTGTGKTAAFGLPLMNKIANKEIERALVITPTRELATQVSDELYHLGRFCGIRTITVYGGVGYGRQIALINKGVQVVVATPGRLKDLYKKGKIDSFNPEIIVLDEADEMLDMGFLEEIKEIFEYIPQNRQTLLFSATMPEPIKELSGEILSNPQFISVVSEDDSTTNNIIEQTYYVIEESQRDEAIVRLLETEETNKCIVFCRMKREVDRLTEHLQAMGFLAEGLHGDLEQSDRERIVKGYRRGESKVMVATDVASRGLDVKDVTHVFNYHIPFDPQSYVHRIGRTGRAGKSGKAITLVSTEEFRELQRIQKEVGADMKLATITLASDSEEVEVGFSALQRMVEEVEITDTAADFIDSMEDMDYHEFVERVVTLLLKEKETSINQIGFDQNTVNGLIDEYHDEQKVARKNNRKKKR</sequence>
<proteinExistence type="inferred from homology"/>
<keyword evidence="3 7" id="KW-0347">Helicase</keyword>
<feature type="domain" description="Helicase C-terminal" evidence="9">
    <location>
        <begin position="214"/>
        <end position="376"/>
    </location>
</feature>
<accession>A0A6S6THV9</accession>
<comment type="similarity">
    <text evidence="5 7">Belongs to the DEAD box helicase family.</text>
</comment>
<evidence type="ECO:0000259" key="9">
    <source>
        <dbReference type="PROSITE" id="PS51194"/>
    </source>
</evidence>
<dbReference type="CDD" id="cd00268">
    <property type="entry name" value="DEADc"/>
    <property type="match status" value="1"/>
</dbReference>
<dbReference type="GO" id="GO:0005524">
    <property type="term" value="F:ATP binding"/>
    <property type="evidence" value="ECO:0007669"/>
    <property type="project" value="UniProtKB-KW"/>
</dbReference>
<dbReference type="InterPro" id="IPR014001">
    <property type="entry name" value="Helicase_ATP-bd"/>
</dbReference>
<evidence type="ECO:0000256" key="3">
    <source>
        <dbReference type="ARBA" id="ARBA00022806"/>
    </source>
</evidence>
<dbReference type="SMART" id="SM00490">
    <property type="entry name" value="HELICc"/>
    <property type="match status" value="1"/>
</dbReference>
<reference evidence="11" key="1">
    <citation type="submission" date="2020-01" db="EMBL/GenBank/DDBJ databases">
        <authorList>
            <person name="Meier V. D."/>
            <person name="Meier V D."/>
        </authorList>
    </citation>
    <scope>NUCLEOTIDE SEQUENCE</scope>
    <source>
        <strain evidence="11">HLG_WM_MAG_05</strain>
    </source>
</reference>
<feature type="domain" description="Helicase ATP-binding" evidence="8">
    <location>
        <begin position="32"/>
        <end position="201"/>
    </location>
</feature>
<dbReference type="InterPro" id="IPR000629">
    <property type="entry name" value="RNA-helicase_DEAD-box_CS"/>
</dbReference>
<dbReference type="PANTHER" id="PTHR47959:SF1">
    <property type="entry name" value="ATP-DEPENDENT RNA HELICASE DBPA"/>
    <property type="match status" value="1"/>
</dbReference>
<dbReference type="InterPro" id="IPR027417">
    <property type="entry name" value="P-loop_NTPase"/>
</dbReference>
<evidence type="ECO:0000256" key="7">
    <source>
        <dbReference type="RuleBase" id="RU000492"/>
    </source>
</evidence>
<evidence type="ECO:0000256" key="6">
    <source>
        <dbReference type="PROSITE-ProRule" id="PRU00552"/>
    </source>
</evidence>
<dbReference type="InterPro" id="IPR050079">
    <property type="entry name" value="DEAD_box_RNA_helicase"/>
</dbReference>
<organism evidence="11">
    <name type="scientific">uncultured Sulfurovum sp</name>
    <dbReference type="NCBI Taxonomy" id="269237"/>
    <lineage>
        <taxon>Bacteria</taxon>
        <taxon>Pseudomonadati</taxon>
        <taxon>Campylobacterota</taxon>
        <taxon>Epsilonproteobacteria</taxon>
        <taxon>Campylobacterales</taxon>
        <taxon>Sulfurovaceae</taxon>
        <taxon>Sulfurovum</taxon>
        <taxon>environmental samples</taxon>
    </lineage>
</organism>
<keyword evidence="4 7" id="KW-0067">ATP-binding</keyword>
<evidence type="ECO:0000256" key="1">
    <source>
        <dbReference type="ARBA" id="ARBA00022741"/>
    </source>
</evidence>
<feature type="domain" description="DEAD-box RNA helicase Q" evidence="10">
    <location>
        <begin position="1"/>
        <end position="29"/>
    </location>
</feature>
<evidence type="ECO:0000256" key="2">
    <source>
        <dbReference type="ARBA" id="ARBA00022801"/>
    </source>
</evidence>
<evidence type="ECO:0000259" key="10">
    <source>
        <dbReference type="PROSITE" id="PS51195"/>
    </source>
</evidence>
<protein>
    <submittedName>
        <fullName evidence="11">DEAD-box ATP-dependent RNA helicase CshA (EC)</fullName>
        <ecNumber evidence="11">3.6.4.13</ecNumber>
    </submittedName>
</protein>
<dbReference type="SUPFAM" id="SSF52540">
    <property type="entry name" value="P-loop containing nucleoside triphosphate hydrolases"/>
    <property type="match status" value="1"/>
</dbReference>
<dbReference type="GO" id="GO:0016787">
    <property type="term" value="F:hydrolase activity"/>
    <property type="evidence" value="ECO:0007669"/>
    <property type="project" value="UniProtKB-KW"/>
</dbReference>
<dbReference type="Pfam" id="PF00270">
    <property type="entry name" value="DEAD"/>
    <property type="match status" value="1"/>
</dbReference>
<dbReference type="GO" id="GO:0003724">
    <property type="term" value="F:RNA helicase activity"/>
    <property type="evidence" value="ECO:0007669"/>
    <property type="project" value="UniProtKB-EC"/>
</dbReference>
<dbReference type="InterPro" id="IPR044742">
    <property type="entry name" value="DEAD/DEAH_RhlB"/>
</dbReference>
<dbReference type="InterPro" id="IPR001650">
    <property type="entry name" value="Helicase_C-like"/>
</dbReference>
<keyword evidence="1 7" id="KW-0547">Nucleotide-binding</keyword>
<dbReference type="PROSITE" id="PS51195">
    <property type="entry name" value="Q_MOTIF"/>
    <property type="match status" value="1"/>
</dbReference>
<dbReference type="PROSITE" id="PS51194">
    <property type="entry name" value="HELICASE_CTER"/>
    <property type="match status" value="1"/>
</dbReference>
<dbReference type="PROSITE" id="PS51192">
    <property type="entry name" value="HELICASE_ATP_BIND_1"/>
    <property type="match status" value="1"/>
</dbReference>
<dbReference type="PANTHER" id="PTHR47959">
    <property type="entry name" value="ATP-DEPENDENT RNA HELICASE RHLE-RELATED"/>
    <property type="match status" value="1"/>
</dbReference>
<evidence type="ECO:0000259" key="8">
    <source>
        <dbReference type="PROSITE" id="PS51192"/>
    </source>
</evidence>
<dbReference type="CDD" id="cd18787">
    <property type="entry name" value="SF2_C_DEAD"/>
    <property type="match status" value="1"/>
</dbReference>
<gene>
    <name evidence="11" type="ORF">HELGO_WM4272</name>
</gene>
<dbReference type="AlphaFoldDB" id="A0A6S6THV9"/>
<evidence type="ECO:0000313" key="11">
    <source>
        <dbReference type="EMBL" id="CAA6814615.1"/>
    </source>
</evidence>
<dbReference type="GO" id="GO:0005829">
    <property type="term" value="C:cytosol"/>
    <property type="evidence" value="ECO:0007669"/>
    <property type="project" value="TreeGrafter"/>
</dbReference>
<dbReference type="Gene3D" id="3.40.50.300">
    <property type="entry name" value="P-loop containing nucleotide triphosphate hydrolases"/>
    <property type="match status" value="2"/>
</dbReference>
<evidence type="ECO:0000256" key="5">
    <source>
        <dbReference type="ARBA" id="ARBA00038437"/>
    </source>
</evidence>
<dbReference type="SMART" id="SM00487">
    <property type="entry name" value="DEXDc"/>
    <property type="match status" value="1"/>
</dbReference>
<dbReference type="PROSITE" id="PS00039">
    <property type="entry name" value="DEAD_ATP_HELICASE"/>
    <property type="match status" value="1"/>
</dbReference>
<keyword evidence="2 7" id="KW-0378">Hydrolase</keyword>
<name>A0A6S6THV9_9BACT</name>
<feature type="short sequence motif" description="Q motif" evidence="6">
    <location>
        <begin position="1"/>
        <end position="29"/>
    </location>
</feature>
<dbReference type="EC" id="3.6.4.13" evidence="11"/>
<dbReference type="InterPro" id="IPR014014">
    <property type="entry name" value="RNA_helicase_DEAD_Q_motif"/>
</dbReference>
<evidence type="ECO:0000256" key="4">
    <source>
        <dbReference type="ARBA" id="ARBA00022840"/>
    </source>
</evidence>
<dbReference type="GO" id="GO:0003676">
    <property type="term" value="F:nucleic acid binding"/>
    <property type="evidence" value="ECO:0007669"/>
    <property type="project" value="InterPro"/>
</dbReference>
<dbReference type="InterPro" id="IPR011545">
    <property type="entry name" value="DEAD/DEAH_box_helicase_dom"/>
</dbReference>
<dbReference type="Pfam" id="PF00271">
    <property type="entry name" value="Helicase_C"/>
    <property type="match status" value="1"/>
</dbReference>